<protein>
    <submittedName>
        <fullName evidence="1">Uncharacterized protein</fullName>
    </submittedName>
</protein>
<dbReference type="Proteomes" id="UP001590950">
    <property type="component" value="Unassembled WGS sequence"/>
</dbReference>
<reference evidence="1 2" key="1">
    <citation type="submission" date="2024-09" db="EMBL/GenBank/DDBJ databases">
        <title>Rethinking Asexuality: The Enigmatic Case of Functional Sexual Genes in Lepraria (Stereocaulaceae).</title>
        <authorList>
            <person name="Doellman M."/>
            <person name="Sun Y."/>
            <person name="Barcenas-Pena A."/>
            <person name="Lumbsch H.T."/>
            <person name="Grewe F."/>
        </authorList>
    </citation>
    <scope>NUCLEOTIDE SEQUENCE [LARGE SCALE GENOMIC DNA]</scope>
    <source>
        <strain evidence="1 2">Mercado 3170</strain>
    </source>
</reference>
<sequence length="99" mass="11560">MINIAITQRLLHVGAFKQFLTRNVRLGNCFTDLHRKSCLFWALHPHLVRSAFMMKGLVQLRNLEGVFPRWCPVWLIELLRGFLLFIQHVPNQSKGSGLY</sequence>
<accession>A0ABR4ACU5</accession>
<comment type="caution">
    <text evidence="1">The sequence shown here is derived from an EMBL/GenBank/DDBJ whole genome shotgun (WGS) entry which is preliminary data.</text>
</comment>
<dbReference type="EMBL" id="JBEFKJ010000013">
    <property type="protein sequence ID" value="KAL2042888.1"/>
    <property type="molecule type" value="Genomic_DNA"/>
</dbReference>
<organism evidence="1 2">
    <name type="scientific">Stereocaulon virgatum</name>
    <dbReference type="NCBI Taxonomy" id="373712"/>
    <lineage>
        <taxon>Eukaryota</taxon>
        <taxon>Fungi</taxon>
        <taxon>Dikarya</taxon>
        <taxon>Ascomycota</taxon>
        <taxon>Pezizomycotina</taxon>
        <taxon>Lecanoromycetes</taxon>
        <taxon>OSLEUM clade</taxon>
        <taxon>Lecanoromycetidae</taxon>
        <taxon>Lecanorales</taxon>
        <taxon>Lecanorineae</taxon>
        <taxon>Stereocaulaceae</taxon>
        <taxon>Stereocaulon</taxon>
    </lineage>
</organism>
<gene>
    <name evidence="1" type="ORF">N7G274_004648</name>
</gene>
<evidence type="ECO:0000313" key="2">
    <source>
        <dbReference type="Proteomes" id="UP001590950"/>
    </source>
</evidence>
<evidence type="ECO:0000313" key="1">
    <source>
        <dbReference type="EMBL" id="KAL2042888.1"/>
    </source>
</evidence>
<proteinExistence type="predicted"/>
<name>A0ABR4ACU5_9LECA</name>
<keyword evidence="2" id="KW-1185">Reference proteome</keyword>